<evidence type="ECO:0000256" key="1">
    <source>
        <dbReference type="SAM" id="SignalP"/>
    </source>
</evidence>
<dbReference type="InterPro" id="IPR013783">
    <property type="entry name" value="Ig-like_fold"/>
</dbReference>
<evidence type="ECO:0000313" key="4">
    <source>
        <dbReference type="Proteomes" id="UP000231192"/>
    </source>
</evidence>
<accession>A0A2H0UC95</accession>
<reference evidence="4" key="1">
    <citation type="submission" date="2017-09" db="EMBL/GenBank/DDBJ databases">
        <title>Depth-based differentiation of microbial function through sediment-hosted aquifers and enrichment of novel symbionts in the deep terrestrial subsurface.</title>
        <authorList>
            <person name="Probst A.J."/>
            <person name="Ladd B."/>
            <person name="Jarett J.K."/>
            <person name="Geller-Mcgrath D.E."/>
            <person name="Sieber C.M.K."/>
            <person name="Emerson J.B."/>
            <person name="Anantharaman K."/>
            <person name="Thomas B.C."/>
            <person name="Malmstrom R."/>
            <person name="Stieglmeier M."/>
            <person name="Klingl A."/>
            <person name="Woyke T."/>
            <person name="Ryan C.M."/>
            <person name="Banfield J.F."/>
        </authorList>
    </citation>
    <scope>NUCLEOTIDE SEQUENCE [LARGE SCALE GENOMIC DNA]</scope>
</reference>
<feature type="chain" id="PRO_5013722433" description="Peptidoglycan binding-like domain-containing protein" evidence="1">
    <location>
        <begin position="31"/>
        <end position="227"/>
    </location>
</feature>
<dbReference type="SUPFAM" id="SSF47090">
    <property type="entry name" value="PGBD-like"/>
    <property type="match status" value="1"/>
</dbReference>
<organism evidence="3 4">
    <name type="scientific">Candidatus Kaiserbacteria bacterium CG10_big_fil_rev_8_21_14_0_10_51_14</name>
    <dbReference type="NCBI Taxonomy" id="1974610"/>
    <lineage>
        <taxon>Bacteria</taxon>
        <taxon>Candidatus Kaiseribacteriota</taxon>
    </lineage>
</organism>
<dbReference type="Proteomes" id="UP000231192">
    <property type="component" value="Unassembled WGS sequence"/>
</dbReference>
<dbReference type="EMBL" id="PFBK01000003">
    <property type="protein sequence ID" value="PIR84048.1"/>
    <property type="molecule type" value="Genomic_DNA"/>
</dbReference>
<keyword evidence="1" id="KW-0732">Signal</keyword>
<evidence type="ECO:0000259" key="2">
    <source>
        <dbReference type="Pfam" id="PF01471"/>
    </source>
</evidence>
<name>A0A2H0UC95_9BACT</name>
<dbReference type="InterPro" id="IPR036365">
    <property type="entry name" value="PGBD-like_sf"/>
</dbReference>
<evidence type="ECO:0000313" key="3">
    <source>
        <dbReference type="EMBL" id="PIR84048.1"/>
    </source>
</evidence>
<proteinExistence type="predicted"/>
<dbReference type="InterPro" id="IPR036366">
    <property type="entry name" value="PGBDSf"/>
</dbReference>
<dbReference type="Gene3D" id="2.60.40.10">
    <property type="entry name" value="Immunoglobulins"/>
    <property type="match status" value="1"/>
</dbReference>
<dbReference type="AlphaFoldDB" id="A0A2H0UC95"/>
<protein>
    <recommendedName>
        <fullName evidence="2">Peptidoglycan binding-like domain-containing protein</fullName>
    </recommendedName>
</protein>
<comment type="caution">
    <text evidence="3">The sequence shown here is derived from an EMBL/GenBank/DDBJ whole genome shotgun (WGS) entry which is preliminary data.</text>
</comment>
<dbReference type="Gene3D" id="1.10.101.10">
    <property type="entry name" value="PGBD-like superfamily/PGBD"/>
    <property type="match status" value="1"/>
</dbReference>
<dbReference type="InterPro" id="IPR002477">
    <property type="entry name" value="Peptidoglycan-bd-like"/>
</dbReference>
<sequence length="227" mass="23533">MNKHVLSRTGIVLSSAALLFALTWAWSAAAATITSTLDFGSRGSDVTSLQQFLAADATLYPEGLVTGYYGSLTAAAVQRFQCRQNIVCEGDAASTGYGRVGPRTLAAVNAAMAGGAGTPTTGDVSAPIMTPVIVSTTTTSATFSWSTNELARGTLYYSMALLPLLEGSGGTAAVVGGLPISESTFSLTHSLSISALATSTMYFYAVKSEDTSGNVQYTWPTFFRTGQ</sequence>
<dbReference type="Pfam" id="PF01471">
    <property type="entry name" value="PG_binding_1"/>
    <property type="match status" value="1"/>
</dbReference>
<feature type="signal peptide" evidence="1">
    <location>
        <begin position="1"/>
        <end position="30"/>
    </location>
</feature>
<feature type="domain" description="Peptidoglycan binding-like" evidence="2">
    <location>
        <begin position="42"/>
        <end position="87"/>
    </location>
</feature>
<gene>
    <name evidence="3" type="ORF">COU18_01420</name>
</gene>